<evidence type="ECO:0000259" key="1">
    <source>
        <dbReference type="PROSITE" id="PS51184"/>
    </source>
</evidence>
<name>A0A7G2CCM3_9TRYP</name>
<evidence type="ECO:0000313" key="2">
    <source>
        <dbReference type="EMBL" id="CAD2216761.1"/>
    </source>
</evidence>
<dbReference type="AlphaFoldDB" id="A0A7G2CCM3"/>
<dbReference type="Gene3D" id="2.60.120.650">
    <property type="entry name" value="Cupin"/>
    <property type="match status" value="1"/>
</dbReference>
<gene>
    <name evidence="2" type="ORF">ADEAN_000423400</name>
</gene>
<dbReference type="EMBL" id="LR877151">
    <property type="protein sequence ID" value="CAD2216761.1"/>
    <property type="molecule type" value="Genomic_DNA"/>
</dbReference>
<dbReference type="VEuPathDB" id="TriTrypDB:ADEAN_000423400"/>
<feature type="domain" description="JmjC" evidence="1">
    <location>
        <begin position="214"/>
        <end position="379"/>
    </location>
</feature>
<reference evidence="2 3" key="1">
    <citation type="submission" date="2020-08" db="EMBL/GenBank/DDBJ databases">
        <authorList>
            <person name="Newling K."/>
            <person name="Davey J."/>
            <person name="Forrester S."/>
        </authorList>
    </citation>
    <scope>NUCLEOTIDE SEQUENCE [LARGE SCALE GENOMIC DNA]</scope>
    <source>
        <strain evidence="3">Crithidia deanei Carvalho (ATCC PRA-265)</strain>
    </source>
</reference>
<dbReference type="PROSITE" id="PS51184">
    <property type="entry name" value="JMJC"/>
    <property type="match status" value="1"/>
</dbReference>
<sequence>MSAECTMTKVRHLHFGDIDKKKYRHYKNNLEPFIVTDWQDHFPSLINFSENDAEILCSYVGTSPAECSTVHNENVNRTLYFYQKEGADNGSLKLATKGGMDILDDPAMLEKELLELQVSAIKNTVVQSQAPSHQAHRLDDLFGYGREEPREFSVKQTCCLNYLPLTLSEAREILLCRAKNADRATLPPSRWDQLICDGGALSMKALISSNEDLMDSLCLEKLFFEENDSSGNNRADPHFSYVPLSHPLILDAHCYVAWINLAEKGGGTRTHTNIMSSHGYHLLLKGKKKWRLVHSLDRHLITNPSDGTLPDLFNIDPVEFPLARYARMYDFVQSAGEAVFIPSDALLSEISLEPSISISISFMDNSCAAMREKQKRDHSIIVSKSNLEAYDRLSPLTTVDLILFTENVYTRVGDQTHLSKEKQQDVYLLRSLTEFEQIEYPCSELGARIELEALQNCFSLLGEVLLQNGDPHYVIGIPKGYIVSRGDRRLLLYYNVKPESMEVIKNALTTYRRKLRNFIHWYECVEVTLPAITPFRFTCSQFGKIPNYAPLSVLLGQAWPFERRLLCNGTVSLGRIILDKVHHPLGFIRPGSVWHYSRFFTFGSSYGNHATEGVASESEPELDNPSFKLSFLGGNLEENPDKGWCRTFLFYCCPLLEQPILMHPVIEDASLIKGEELIRMSTSPLPNEQNTIEEKLELCPRIIEFKWDVDMLEKYGMVGLIHLGEKDQTTSIVRDTIVNDSSFVDFLHFVAGHDLQGNVAVEETVEVVMAAVLYFLCRPSVVGYACGNAATRDVDYSVHLKPLERNIPSPTTPEEDLKTDDEKSTWDTVCLTATAASALLVYEEDSLTAELVTRLCNWLCDIQMDRKHATPDDADTLKRFISEMSENGSVEEKAAVTEVLRIKKIARRTPPRSPVENTFQQCIDVFLARHKVNSEKLDILEQLCIDMKTV</sequence>
<dbReference type="InterPro" id="IPR003347">
    <property type="entry name" value="JmjC_dom"/>
</dbReference>
<dbReference type="SUPFAM" id="SSF51197">
    <property type="entry name" value="Clavaminate synthase-like"/>
    <property type="match status" value="1"/>
</dbReference>
<keyword evidence="3" id="KW-1185">Reference proteome</keyword>
<evidence type="ECO:0000313" key="3">
    <source>
        <dbReference type="Proteomes" id="UP000515908"/>
    </source>
</evidence>
<accession>A0A7G2CCM3</accession>
<dbReference type="Proteomes" id="UP000515908">
    <property type="component" value="Chromosome 07"/>
</dbReference>
<protein>
    <recommendedName>
        <fullName evidence="1">JmjC domain-containing protein</fullName>
    </recommendedName>
</protein>
<organism evidence="2 3">
    <name type="scientific">Angomonas deanei</name>
    <dbReference type="NCBI Taxonomy" id="59799"/>
    <lineage>
        <taxon>Eukaryota</taxon>
        <taxon>Discoba</taxon>
        <taxon>Euglenozoa</taxon>
        <taxon>Kinetoplastea</taxon>
        <taxon>Metakinetoplastina</taxon>
        <taxon>Trypanosomatida</taxon>
        <taxon>Trypanosomatidae</taxon>
        <taxon>Strigomonadinae</taxon>
        <taxon>Angomonas</taxon>
    </lineage>
</organism>
<proteinExistence type="predicted"/>